<evidence type="ECO:0000313" key="5">
    <source>
        <dbReference type="Proteomes" id="UP000635071"/>
    </source>
</evidence>
<evidence type="ECO:0000256" key="1">
    <source>
        <dbReference type="ARBA" id="ARBA00022801"/>
    </source>
</evidence>
<feature type="chain" id="PRO_5037205952" description="Beta-glucosidase" evidence="3">
    <location>
        <begin position="18"/>
        <end position="113"/>
    </location>
</feature>
<dbReference type="InterPro" id="IPR036962">
    <property type="entry name" value="Glyco_hydro_3_N_sf"/>
</dbReference>
<keyword evidence="3" id="KW-0732">Signal</keyword>
<sequence length="113" mass="12131">MSSYLVMRNVLVVTLLAAGVPSAGQSDLSPVANPANWPRVTSKLQRDPAIERRIAALLARMSIEDKVGQMLQVDIASITPKDVETYKVGSVLNGGNSAPKRRARACRRMAEAG</sequence>
<organism evidence="4 5">
    <name type="scientific">Sandarakinorhabdus glacialis</name>
    <dbReference type="NCBI Taxonomy" id="1614636"/>
    <lineage>
        <taxon>Bacteria</taxon>
        <taxon>Pseudomonadati</taxon>
        <taxon>Pseudomonadota</taxon>
        <taxon>Alphaproteobacteria</taxon>
        <taxon>Sphingomonadales</taxon>
        <taxon>Sphingosinicellaceae</taxon>
        <taxon>Sandarakinorhabdus</taxon>
    </lineage>
</organism>
<dbReference type="RefSeq" id="WP_243450671.1">
    <property type="nucleotide sequence ID" value="NZ_BMJM01000006.1"/>
</dbReference>
<gene>
    <name evidence="4" type="ORF">GCM10011529_19050</name>
</gene>
<dbReference type="EMBL" id="BMJM01000006">
    <property type="protein sequence ID" value="GGE12859.1"/>
    <property type="molecule type" value="Genomic_DNA"/>
</dbReference>
<dbReference type="Gene3D" id="3.20.20.300">
    <property type="entry name" value="Glycoside hydrolase, family 3, N-terminal domain"/>
    <property type="match status" value="1"/>
</dbReference>
<proteinExistence type="predicted"/>
<evidence type="ECO:0000256" key="3">
    <source>
        <dbReference type="SAM" id="SignalP"/>
    </source>
</evidence>
<comment type="caution">
    <text evidence="4">The sequence shown here is derived from an EMBL/GenBank/DDBJ whole genome shotgun (WGS) entry which is preliminary data.</text>
</comment>
<reference evidence="4" key="2">
    <citation type="submission" date="2020-09" db="EMBL/GenBank/DDBJ databases">
        <authorList>
            <person name="Sun Q."/>
            <person name="Zhou Y."/>
        </authorList>
    </citation>
    <scope>NUCLEOTIDE SEQUENCE</scope>
    <source>
        <strain evidence="4">CGMCC 1.15519</strain>
    </source>
</reference>
<feature type="signal peptide" evidence="3">
    <location>
        <begin position="1"/>
        <end position="17"/>
    </location>
</feature>
<feature type="region of interest" description="Disordered" evidence="2">
    <location>
        <begin position="94"/>
        <end position="113"/>
    </location>
</feature>
<evidence type="ECO:0008006" key="6">
    <source>
        <dbReference type="Google" id="ProtNLM"/>
    </source>
</evidence>
<reference evidence="4" key="1">
    <citation type="journal article" date="2014" name="Int. J. Syst. Evol. Microbiol.">
        <title>Complete genome sequence of Corynebacterium casei LMG S-19264T (=DSM 44701T), isolated from a smear-ripened cheese.</title>
        <authorList>
            <consortium name="US DOE Joint Genome Institute (JGI-PGF)"/>
            <person name="Walter F."/>
            <person name="Albersmeier A."/>
            <person name="Kalinowski J."/>
            <person name="Ruckert C."/>
        </authorList>
    </citation>
    <scope>NUCLEOTIDE SEQUENCE</scope>
    <source>
        <strain evidence="4">CGMCC 1.15519</strain>
    </source>
</reference>
<evidence type="ECO:0000313" key="4">
    <source>
        <dbReference type="EMBL" id="GGE12859.1"/>
    </source>
</evidence>
<dbReference type="InterPro" id="IPR017853">
    <property type="entry name" value="GH"/>
</dbReference>
<keyword evidence="1" id="KW-0378">Hydrolase</keyword>
<dbReference type="GO" id="GO:0004553">
    <property type="term" value="F:hydrolase activity, hydrolyzing O-glycosyl compounds"/>
    <property type="evidence" value="ECO:0007669"/>
    <property type="project" value="InterPro"/>
</dbReference>
<name>A0A916ZT36_9SPHN</name>
<keyword evidence="5" id="KW-1185">Reference proteome</keyword>
<protein>
    <recommendedName>
        <fullName evidence="6">Beta-glucosidase</fullName>
    </recommendedName>
</protein>
<dbReference type="GO" id="GO:0005975">
    <property type="term" value="P:carbohydrate metabolic process"/>
    <property type="evidence" value="ECO:0007669"/>
    <property type="project" value="InterPro"/>
</dbReference>
<dbReference type="AlphaFoldDB" id="A0A916ZT36"/>
<dbReference type="Proteomes" id="UP000635071">
    <property type="component" value="Unassembled WGS sequence"/>
</dbReference>
<accession>A0A916ZT36</accession>
<dbReference type="SUPFAM" id="SSF51445">
    <property type="entry name" value="(Trans)glycosidases"/>
    <property type="match status" value="1"/>
</dbReference>
<evidence type="ECO:0000256" key="2">
    <source>
        <dbReference type="SAM" id="MobiDB-lite"/>
    </source>
</evidence>